<evidence type="ECO:0000256" key="7">
    <source>
        <dbReference type="SAM" id="Phobius"/>
    </source>
</evidence>
<evidence type="ECO:0000313" key="9">
    <source>
        <dbReference type="Proteomes" id="UP000445000"/>
    </source>
</evidence>
<organism evidence="8 9">
    <name type="scientific">Steroidobacter agaridevorans</name>
    <dbReference type="NCBI Taxonomy" id="2695856"/>
    <lineage>
        <taxon>Bacteria</taxon>
        <taxon>Pseudomonadati</taxon>
        <taxon>Pseudomonadota</taxon>
        <taxon>Gammaproteobacteria</taxon>
        <taxon>Steroidobacterales</taxon>
        <taxon>Steroidobacteraceae</taxon>
        <taxon>Steroidobacter</taxon>
    </lineage>
</organism>
<feature type="transmembrane region" description="Helical" evidence="7">
    <location>
        <begin position="12"/>
        <end position="35"/>
    </location>
</feature>
<feature type="transmembrane region" description="Helical" evidence="7">
    <location>
        <begin position="74"/>
        <end position="91"/>
    </location>
</feature>
<feature type="transmembrane region" description="Helical" evidence="7">
    <location>
        <begin position="41"/>
        <end position="67"/>
    </location>
</feature>
<evidence type="ECO:0000256" key="6">
    <source>
        <dbReference type="ARBA" id="ARBA00023136"/>
    </source>
</evidence>
<dbReference type="EMBL" id="BLJN01000001">
    <property type="protein sequence ID" value="GFE78615.1"/>
    <property type="molecule type" value="Genomic_DNA"/>
</dbReference>
<keyword evidence="5 7" id="KW-1133">Transmembrane helix</keyword>
<evidence type="ECO:0000256" key="3">
    <source>
        <dbReference type="ARBA" id="ARBA00022475"/>
    </source>
</evidence>
<protein>
    <submittedName>
        <fullName evidence="8">Membrane protein</fullName>
    </submittedName>
</protein>
<dbReference type="InterPro" id="IPR051907">
    <property type="entry name" value="DoxX-like_oxidoreductase"/>
</dbReference>
<dbReference type="RefSeq" id="WP_161810490.1">
    <property type="nucleotide sequence ID" value="NZ_BLJN01000001.1"/>
</dbReference>
<comment type="caution">
    <text evidence="8">The sequence shown here is derived from an EMBL/GenBank/DDBJ whole genome shotgun (WGS) entry which is preliminary data.</text>
</comment>
<gene>
    <name evidence="8" type="ORF">GCM10011487_06150</name>
</gene>
<proteinExistence type="inferred from homology"/>
<evidence type="ECO:0000256" key="5">
    <source>
        <dbReference type="ARBA" id="ARBA00022989"/>
    </source>
</evidence>
<dbReference type="GO" id="GO:0005886">
    <property type="term" value="C:plasma membrane"/>
    <property type="evidence" value="ECO:0007669"/>
    <property type="project" value="UniProtKB-SubCell"/>
</dbReference>
<keyword evidence="3" id="KW-1003">Cell membrane</keyword>
<evidence type="ECO:0000256" key="1">
    <source>
        <dbReference type="ARBA" id="ARBA00004651"/>
    </source>
</evidence>
<keyword evidence="4 7" id="KW-0812">Transmembrane</keyword>
<keyword evidence="6 7" id="KW-0472">Membrane</keyword>
<name>A0A829Y6M0_9GAMM</name>
<dbReference type="InterPro" id="IPR032808">
    <property type="entry name" value="DoxX"/>
</dbReference>
<comment type="similarity">
    <text evidence="2">Belongs to the DoxX family.</text>
</comment>
<comment type="subcellular location">
    <subcellularLocation>
        <location evidence="1">Cell membrane</location>
        <topology evidence="1">Multi-pass membrane protein</topology>
    </subcellularLocation>
</comment>
<accession>A0A829Y6M0</accession>
<evidence type="ECO:0000256" key="2">
    <source>
        <dbReference type="ARBA" id="ARBA00006679"/>
    </source>
</evidence>
<feature type="transmembrane region" description="Helical" evidence="7">
    <location>
        <begin position="103"/>
        <end position="122"/>
    </location>
</feature>
<sequence length="138" mass="14475">MFSSPQQAGNGLLRVSLGLMFIAHGLILKFFTFTLAGTAQYFASIGLPGALAYVVFALETVGGVLLVINYRTRWVALGLIPVLLGALWVHIGNGWVFSNAGGGWEYPVFLVVISAVVALQAAPARVKSTLGSVAPTLA</sequence>
<dbReference type="Pfam" id="PF07681">
    <property type="entry name" value="DoxX"/>
    <property type="match status" value="1"/>
</dbReference>
<dbReference type="PANTHER" id="PTHR33452">
    <property type="entry name" value="OXIDOREDUCTASE CATD-RELATED"/>
    <property type="match status" value="1"/>
</dbReference>
<evidence type="ECO:0000256" key="4">
    <source>
        <dbReference type="ARBA" id="ARBA00022692"/>
    </source>
</evidence>
<dbReference type="Proteomes" id="UP000445000">
    <property type="component" value="Unassembled WGS sequence"/>
</dbReference>
<evidence type="ECO:0000313" key="8">
    <source>
        <dbReference type="EMBL" id="GFE78615.1"/>
    </source>
</evidence>
<reference evidence="9" key="1">
    <citation type="submission" date="2020-01" db="EMBL/GenBank/DDBJ databases">
        <title>'Steroidobacter agaridevorans' sp. nov., agar-degrading bacteria isolated from rhizosphere soils.</title>
        <authorList>
            <person name="Ikenaga M."/>
            <person name="Kataoka M."/>
            <person name="Murouchi A."/>
            <person name="Katsuragi S."/>
            <person name="Sakai M."/>
        </authorList>
    </citation>
    <scope>NUCLEOTIDE SEQUENCE [LARGE SCALE GENOMIC DNA]</scope>
    <source>
        <strain evidence="9">YU21-B</strain>
    </source>
</reference>
<keyword evidence="9" id="KW-1185">Reference proteome</keyword>
<dbReference type="PANTHER" id="PTHR33452:SF1">
    <property type="entry name" value="INNER MEMBRANE PROTEIN YPHA-RELATED"/>
    <property type="match status" value="1"/>
</dbReference>
<dbReference type="AlphaFoldDB" id="A0A829Y6M0"/>